<evidence type="ECO:0000259" key="1">
    <source>
        <dbReference type="PROSITE" id="PS50011"/>
    </source>
</evidence>
<dbReference type="PANTHER" id="PTHR33112:SF16">
    <property type="entry name" value="HETEROKARYON INCOMPATIBILITY DOMAIN-CONTAINING PROTEIN"/>
    <property type="match status" value="1"/>
</dbReference>
<feature type="non-terminal residue" evidence="2">
    <location>
        <position position="667"/>
    </location>
</feature>
<protein>
    <recommendedName>
        <fullName evidence="1">Protein kinase domain-containing protein</fullName>
    </recommendedName>
</protein>
<sequence length="667" mass="76269">SSQTNEPLQYRVSPSDMEVAVKTLHARDHSAMIDVKKFYKRQTDTLKKMASLNHANLISAITAYTKEDEHCFVFPWAHGGNLCKFWQEYKGPRGSDLTKWALSQIIGLTTGLEMLHKDNVRHGDVKPQNILHFCTGDRTESLGTLVLADVGLAKFHVDHTRDREQITSTRHGTVDYEPPEPLNQQISRYYDNWSLGCVILEFVIWLLYRSDGLDSFHKDLKGDNKHKRFWAPVLGTKKDLHPKVRLWISKVKEDSHSDSVVWQLADLAKTSLLVDIDRRTEENQNMIKKLKTIETHFQGRNSDEWEFPADFVTSPSFETDAMRPGFVESSKFKESRKDDSELTYFVEPDDDHQPPTAVGLPILPTIASTQQFNLLKEWIRICDDSHDCISAPENLRDAVNGMPTRVLFVGKDKNSTIRLVDSSDLPQQHYVALSHRWGDLKEHEKLCTLEEKIDQDGNIEQDGNVNQFRLEVPFTFLPKNFQDAVTVTRAIGVQCLWIDSLCIIQNSALDWEAESVRMEDVYSEAYCFLAATSASFSAVGFLNEREPRPCVTVTTPGGPLYLSKAIDNFQEDVSEGLLNTRGWPQSQFLADAHFPRSGLLYYKDERIRLVQHLYEIYSALNLTRIKDRPIAILGIETRLARVFETNAKLGVIGKFLLRMLLWHAAKK</sequence>
<accession>A0A9N9UK64</accession>
<keyword evidence="3" id="KW-1185">Reference proteome</keyword>
<dbReference type="InterPro" id="IPR000719">
    <property type="entry name" value="Prot_kinase_dom"/>
</dbReference>
<evidence type="ECO:0000313" key="2">
    <source>
        <dbReference type="EMBL" id="CAG9990083.1"/>
    </source>
</evidence>
<evidence type="ECO:0000313" key="3">
    <source>
        <dbReference type="Proteomes" id="UP000754883"/>
    </source>
</evidence>
<dbReference type="PROSITE" id="PS50011">
    <property type="entry name" value="PROTEIN_KINASE_DOM"/>
    <property type="match status" value="1"/>
</dbReference>
<dbReference type="GO" id="GO:0004672">
    <property type="term" value="F:protein kinase activity"/>
    <property type="evidence" value="ECO:0007669"/>
    <property type="project" value="InterPro"/>
</dbReference>
<reference evidence="3" key="1">
    <citation type="submission" date="2019-06" db="EMBL/GenBank/DDBJ databases">
        <authorList>
            <person name="Broberg M."/>
        </authorList>
    </citation>
    <scope>NUCLEOTIDE SEQUENCE [LARGE SCALE GENOMIC DNA]</scope>
</reference>
<dbReference type="Proteomes" id="UP000754883">
    <property type="component" value="Unassembled WGS sequence"/>
</dbReference>
<dbReference type="AlphaFoldDB" id="A0A9N9UK64"/>
<comment type="caution">
    <text evidence="2">The sequence shown here is derived from an EMBL/GenBank/DDBJ whole genome shotgun (WGS) entry which is preliminary data.</text>
</comment>
<dbReference type="GO" id="GO:0005524">
    <property type="term" value="F:ATP binding"/>
    <property type="evidence" value="ECO:0007669"/>
    <property type="project" value="InterPro"/>
</dbReference>
<dbReference type="PANTHER" id="PTHR33112">
    <property type="entry name" value="DOMAIN PROTEIN, PUTATIVE-RELATED"/>
    <property type="match status" value="1"/>
</dbReference>
<dbReference type="Gene3D" id="1.10.510.10">
    <property type="entry name" value="Transferase(Phosphotransferase) domain 1"/>
    <property type="match status" value="1"/>
</dbReference>
<dbReference type="OrthoDB" id="5125733at2759"/>
<dbReference type="InterPro" id="IPR011009">
    <property type="entry name" value="Kinase-like_dom_sf"/>
</dbReference>
<name>A0A9N9UK64_9HYPO</name>
<reference evidence="2 3" key="2">
    <citation type="submission" date="2021-10" db="EMBL/GenBank/DDBJ databases">
        <authorList>
            <person name="Piombo E."/>
        </authorList>
    </citation>
    <scope>NUCLEOTIDE SEQUENCE [LARGE SCALE GENOMIC DNA]</scope>
</reference>
<dbReference type="Pfam" id="PF00069">
    <property type="entry name" value="Pkinase"/>
    <property type="match status" value="1"/>
</dbReference>
<dbReference type="SMART" id="SM00220">
    <property type="entry name" value="S_TKc"/>
    <property type="match status" value="1"/>
</dbReference>
<dbReference type="EMBL" id="CABFNO020001468">
    <property type="protein sequence ID" value="CAG9990083.1"/>
    <property type="molecule type" value="Genomic_DNA"/>
</dbReference>
<proteinExistence type="predicted"/>
<dbReference type="SUPFAM" id="SSF56112">
    <property type="entry name" value="Protein kinase-like (PK-like)"/>
    <property type="match status" value="1"/>
</dbReference>
<organism evidence="2 3">
    <name type="scientific">Clonostachys byssicola</name>
    <dbReference type="NCBI Taxonomy" id="160290"/>
    <lineage>
        <taxon>Eukaryota</taxon>
        <taxon>Fungi</taxon>
        <taxon>Dikarya</taxon>
        <taxon>Ascomycota</taxon>
        <taxon>Pezizomycotina</taxon>
        <taxon>Sordariomycetes</taxon>
        <taxon>Hypocreomycetidae</taxon>
        <taxon>Hypocreales</taxon>
        <taxon>Bionectriaceae</taxon>
        <taxon>Clonostachys</taxon>
    </lineage>
</organism>
<dbReference type="Pfam" id="PF06985">
    <property type="entry name" value="HET"/>
    <property type="match status" value="1"/>
</dbReference>
<dbReference type="Gene3D" id="3.30.200.20">
    <property type="entry name" value="Phosphorylase Kinase, domain 1"/>
    <property type="match status" value="1"/>
</dbReference>
<feature type="domain" description="Protein kinase" evidence="1">
    <location>
        <begin position="1"/>
        <end position="297"/>
    </location>
</feature>
<dbReference type="InterPro" id="IPR010730">
    <property type="entry name" value="HET"/>
</dbReference>
<gene>
    <name evidence="2" type="ORF">CBYS24578_00017612</name>
</gene>
<dbReference type="CDD" id="cd00180">
    <property type="entry name" value="PKc"/>
    <property type="match status" value="1"/>
</dbReference>